<evidence type="ECO:0000313" key="2">
    <source>
        <dbReference type="Proteomes" id="UP000178485"/>
    </source>
</evidence>
<gene>
    <name evidence="1" type="ORF">ING2E5A_2176</name>
</gene>
<accession>A0A1G4G8W3</accession>
<dbReference type="RefSeq" id="WP_071137356.1">
    <property type="nucleotide sequence ID" value="NZ_LT608328.1"/>
</dbReference>
<dbReference type="STRING" id="1642646.ING2E5A_2176"/>
<protein>
    <submittedName>
        <fullName evidence="1">Uncharacterized protein</fullName>
    </submittedName>
</protein>
<dbReference type="Proteomes" id="UP000178485">
    <property type="component" value="Chromosome i"/>
</dbReference>
<evidence type="ECO:0000313" key="1">
    <source>
        <dbReference type="EMBL" id="SCM58989.1"/>
    </source>
</evidence>
<reference evidence="1 2" key="1">
    <citation type="submission" date="2016-08" db="EMBL/GenBank/DDBJ databases">
        <authorList>
            <person name="Seilhamer J.J."/>
        </authorList>
    </citation>
    <scope>NUCLEOTIDE SEQUENCE [LARGE SCALE GENOMIC DNA]</scope>
    <source>
        <strain evidence="1">ING2-E5A</strain>
    </source>
</reference>
<keyword evidence="2" id="KW-1185">Reference proteome</keyword>
<dbReference type="EMBL" id="LT608328">
    <property type="protein sequence ID" value="SCM58989.1"/>
    <property type="molecule type" value="Genomic_DNA"/>
</dbReference>
<proteinExistence type="predicted"/>
<dbReference type="KEGG" id="pmuc:ING2E5A_2176"/>
<sequence length="303" mass="35713">MHYLNSHIERLQENLSEIKLKFGNGIEEFDCYFICKIHTSKNNIYNNSSFYGNGKLYETTEIKITSGGKDNENDNMVVLHIGFNPDALSYEDLLPYGSKSAYSNLPEISESYDEFGNRIDNLGDKLYYKYNRDGYIISSKSWCKKRQLWINRYYFDEDNMSKMLIGDDFNNLILLLHCKYSEGNETERFIYDSGLELVLRTEIEHDENERLVSSTSYLPDGKVAWRIGNEFAYDINNELVYKELEFEDDELGSITLFLYHHKYLEMWDKSLNRNYPLSLGDLLNIACFGEDEELWIDPYPDFE</sequence>
<organism evidence="1 2">
    <name type="scientific">Petrimonas mucosa</name>
    <dbReference type="NCBI Taxonomy" id="1642646"/>
    <lineage>
        <taxon>Bacteria</taxon>
        <taxon>Pseudomonadati</taxon>
        <taxon>Bacteroidota</taxon>
        <taxon>Bacteroidia</taxon>
        <taxon>Bacteroidales</taxon>
        <taxon>Dysgonomonadaceae</taxon>
        <taxon>Petrimonas</taxon>
    </lineage>
</organism>
<dbReference type="AlphaFoldDB" id="A0A1G4G8W3"/>
<name>A0A1G4G8W3_9BACT</name>